<protein>
    <submittedName>
        <fullName evidence="8">Putative integral membrane protein</fullName>
    </submittedName>
</protein>
<feature type="transmembrane region" description="Helical" evidence="7">
    <location>
        <begin position="36"/>
        <end position="55"/>
    </location>
</feature>
<evidence type="ECO:0000256" key="6">
    <source>
        <dbReference type="ARBA" id="ARBA00023136"/>
    </source>
</evidence>
<comment type="subcellular location">
    <subcellularLocation>
        <location evidence="1">Cell membrane</location>
        <topology evidence="1">Multi-pass membrane protein</topology>
    </subcellularLocation>
</comment>
<name>A0A248LJJ8_9NEIS</name>
<gene>
    <name evidence="8" type="ORF">LHGZ1_2096</name>
</gene>
<dbReference type="Proteomes" id="UP000197424">
    <property type="component" value="Chromosome"/>
</dbReference>
<keyword evidence="5 7" id="KW-1133">Transmembrane helix</keyword>
<dbReference type="GO" id="GO:0005886">
    <property type="term" value="C:plasma membrane"/>
    <property type="evidence" value="ECO:0007669"/>
    <property type="project" value="UniProtKB-SubCell"/>
</dbReference>
<accession>A0A248LJJ8</accession>
<keyword evidence="2" id="KW-0813">Transport</keyword>
<evidence type="ECO:0000256" key="4">
    <source>
        <dbReference type="ARBA" id="ARBA00022692"/>
    </source>
</evidence>
<dbReference type="InterPro" id="IPR002751">
    <property type="entry name" value="CbiM/NikMN"/>
</dbReference>
<keyword evidence="4 7" id="KW-0812">Transmembrane</keyword>
<feature type="transmembrane region" description="Helical" evidence="7">
    <location>
        <begin position="12"/>
        <end position="29"/>
    </location>
</feature>
<evidence type="ECO:0000256" key="1">
    <source>
        <dbReference type="ARBA" id="ARBA00004651"/>
    </source>
</evidence>
<feature type="transmembrane region" description="Helical" evidence="7">
    <location>
        <begin position="75"/>
        <end position="96"/>
    </location>
</feature>
<dbReference type="GO" id="GO:0000041">
    <property type="term" value="P:transition metal ion transport"/>
    <property type="evidence" value="ECO:0007669"/>
    <property type="project" value="InterPro"/>
</dbReference>
<feature type="transmembrane region" description="Helical" evidence="7">
    <location>
        <begin position="178"/>
        <end position="203"/>
    </location>
</feature>
<keyword evidence="3" id="KW-1003">Cell membrane</keyword>
<evidence type="ECO:0000313" key="9">
    <source>
        <dbReference type="Proteomes" id="UP000197424"/>
    </source>
</evidence>
<evidence type="ECO:0000256" key="7">
    <source>
        <dbReference type="SAM" id="Phobius"/>
    </source>
</evidence>
<dbReference type="EMBL" id="CP022115">
    <property type="protein sequence ID" value="ASJ24927.1"/>
    <property type="molecule type" value="Genomic_DNA"/>
</dbReference>
<evidence type="ECO:0000256" key="5">
    <source>
        <dbReference type="ARBA" id="ARBA00022989"/>
    </source>
</evidence>
<keyword evidence="6 7" id="KW-0472">Membrane</keyword>
<evidence type="ECO:0000256" key="3">
    <source>
        <dbReference type="ARBA" id="ARBA00022475"/>
    </source>
</evidence>
<dbReference type="OrthoDB" id="5297929at2"/>
<dbReference type="RefSeq" id="WP_088861005.1">
    <property type="nucleotide sequence ID" value="NZ_CP022115.1"/>
</dbReference>
<organism evidence="8 9">
    <name type="scientific">Laribacter hongkongensis</name>
    <dbReference type="NCBI Taxonomy" id="168471"/>
    <lineage>
        <taxon>Bacteria</taxon>
        <taxon>Pseudomonadati</taxon>
        <taxon>Pseudomonadota</taxon>
        <taxon>Betaproteobacteria</taxon>
        <taxon>Neisseriales</taxon>
        <taxon>Aquaspirillaceae</taxon>
        <taxon>Laribacter</taxon>
    </lineage>
</organism>
<feature type="transmembrane region" description="Helical" evidence="7">
    <location>
        <begin position="108"/>
        <end position="128"/>
    </location>
</feature>
<dbReference type="AlphaFoldDB" id="A0A248LJJ8"/>
<dbReference type="Gene3D" id="1.10.1760.20">
    <property type="match status" value="1"/>
</dbReference>
<evidence type="ECO:0000256" key="2">
    <source>
        <dbReference type="ARBA" id="ARBA00022448"/>
    </source>
</evidence>
<proteinExistence type="predicted"/>
<evidence type="ECO:0000313" key="8">
    <source>
        <dbReference type="EMBL" id="ASJ24927.1"/>
    </source>
</evidence>
<dbReference type="Pfam" id="PF01891">
    <property type="entry name" value="CbiM"/>
    <property type="match status" value="1"/>
</dbReference>
<feature type="transmembrane region" description="Helical" evidence="7">
    <location>
        <begin position="140"/>
        <end position="166"/>
    </location>
</feature>
<sequence>MNLPASYFPSAWLWGTNVASVALIGLAAWRIRWRSLDPVALNAWMGTCVVIMLFWRMNGGLTPGLAFHLLGSTAFALLAGPWMALMGMAVVVAALAGWGTLDWLSAGLNYLIFAAFPVAACTLMLRLARRYMPANYFVYIFFNAFMVGGATFFASSLLGVLMLFLAKAYALDYLLTEVLPFYFLLSWSEAFTTGILIAISVVYKPHWVATFDDRFYFYNKKNPGGS</sequence>
<reference evidence="9" key="1">
    <citation type="submission" date="2017-06" db="EMBL/GenBank/DDBJ databases">
        <title>Whole genome sequence of Laribacter hongkongensis LHGZ1.</title>
        <authorList>
            <person name="Chen D."/>
            <person name="Wu H."/>
            <person name="Chen J."/>
        </authorList>
    </citation>
    <scope>NUCLEOTIDE SEQUENCE [LARGE SCALE GENOMIC DNA]</scope>
    <source>
        <strain evidence="9">LHGZ1</strain>
    </source>
</reference>